<dbReference type="AlphaFoldDB" id="A0A518CUH0"/>
<evidence type="ECO:0000313" key="2">
    <source>
        <dbReference type="Proteomes" id="UP000317178"/>
    </source>
</evidence>
<gene>
    <name evidence="1" type="ORF">Pla110_46290</name>
</gene>
<organism evidence="1 2">
    <name type="scientific">Polystyrenella longa</name>
    <dbReference type="NCBI Taxonomy" id="2528007"/>
    <lineage>
        <taxon>Bacteria</taxon>
        <taxon>Pseudomonadati</taxon>
        <taxon>Planctomycetota</taxon>
        <taxon>Planctomycetia</taxon>
        <taxon>Planctomycetales</taxon>
        <taxon>Planctomycetaceae</taxon>
        <taxon>Polystyrenella</taxon>
    </lineage>
</organism>
<dbReference type="KEGG" id="plon:Pla110_46290"/>
<keyword evidence="2" id="KW-1185">Reference proteome</keyword>
<proteinExistence type="predicted"/>
<sequence>MRGINLQAGQSLIPAGAGRRLDDLFEFLQERIDFGIGSHGNA</sequence>
<reference evidence="1 2" key="1">
    <citation type="submission" date="2019-02" db="EMBL/GenBank/DDBJ databases">
        <title>Deep-cultivation of Planctomycetes and their phenomic and genomic characterization uncovers novel biology.</title>
        <authorList>
            <person name="Wiegand S."/>
            <person name="Jogler M."/>
            <person name="Boedeker C."/>
            <person name="Pinto D."/>
            <person name="Vollmers J."/>
            <person name="Rivas-Marin E."/>
            <person name="Kohn T."/>
            <person name="Peeters S.H."/>
            <person name="Heuer A."/>
            <person name="Rast P."/>
            <person name="Oberbeckmann S."/>
            <person name="Bunk B."/>
            <person name="Jeske O."/>
            <person name="Meyerdierks A."/>
            <person name="Storesund J.E."/>
            <person name="Kallscheuer N."/>
            <person name="Luecker S."/>
            <person name="Lage O.M."/>
            <person name="Pohl T."/>
            <person name="Merkel B.J."/>
            <person name="Hornburger P."/>
            <person name="Mueller R.-W."/>
            <person name="Bruemmer F."/>
            <person name="Labrenz M."/>
            <person name="Spormann A.M."/>
            <person name="Op den Camp H."/>
            <person name="Overmann J."/>
            <person name="Amann R."/>
            <person name="Jetten M.S.M."/>
            <person name="Mascher T."/>
            <person name="Medema M.H."/>
            <person name="Devos D.P."/>
            <person name="Kaster A.-K."/>
            <person name="Ovreas L."/>
            <person name="Rohde M."/>
            <person name="Galperin M.Y."/>
            <person name="Jogler C."/>
        </authorList>
    </citation>
    <scope>NUCLEOTIDE SEQUENCE [LARGE SCALE GENOMIC DNA]</scope>
    <source>
        <strain evidence="1 2">Pla110</strain>
    </source>
</reference>
<dbReference type="EMBL" id="CP036281">
    <property type="protein sequence ID" value="QDU82866.1"/>
    <property type="molecule type" value="Genomic_DNA"/>
</dbReference>
<name>A0A518CUH0_9PLAN</name>
<protein>
    <submittedName>
        <fullName evidence="1">Uncharacterized protein</fullName>
    </submittedName>
</protein>
<evidence type="ECO:0000313" key="1">
    <source>
        <dbReference type="EMBL" id="QDU82866.1"/>
    </source>
</evidence>
<dbReference type="Proteomes" id="UP000317178">
    <property type="component" value="Chromosome"/>
</dbReference>
<accession>A0A518CUH0</accession>